<dbReference type="Proteomes" id="UP000605986">
    <property type="component" value="Unassembled WGS sequence"/>
</dbReference>
<accession>A0A8H4NXJ6</accession>
<dbReference type="OrthoDB" id="2993351at2759"/>
<dbReference type="EMBL" id="JAADJG010000218">
    <property type="protein sequence ID" value="KAF4451455.1"/>
    <property type="molecule type" value="Genomic_DNA"/>
</dbReference>
<organism evidence="1 2">
    <name type="scientific">Fusarium austroafricanum</name>
    <dbReference type="NCBI Taxonomy" id="2364996"/>
    <lineage>
        <taxon>Eukaryota</taxon>
        <taxon>Fungi</taxon>
        <taxon>Dikarya</taxon>
        <taxon>Ascomycota</taxon>
        <taxon>Pezizomycotina</taxon>
        <taxon>Sordariomycetes</taxon>
        <taxon>Hypocreomycetidae</taxon>
        <taxon>Hypocreales</taxon>
        <taxon>Nectriaceae</taxon>
        <taxon>Fusarium</taxon>
        <taxon>Fusarium concolor species complex</taxon>
    </lineage>
</organism>
<protein>
    <submittedName>
        <fullName evidence="1">Uncharacterized protein</fullName>
    </submittedName>
</protein>
<evidence type="ECO:0000313" key="1">
    <source>
        <dbReference type="EMBL" id="KAF4451455.1"/>
    </source>
</evidence>
<proteinExistence type="predicted"/>
<reference evidence="1" key="1">
    <citation type="submission" date="2020-01" db="EMBL/GenBank/DDBJ databases">
        <title>Identification and distribution of gene clusters putatively required for synthesis of sphingolipid metabolism inhibitors in phylogenetically diverse species of the filamentous fungus Fusarium.</title>
        <authorList>
            <person name="Kim H.-S."/>
            <person name="Busman M."/>
            <person name="Brown D.W."/>
            <person name="Divon H."/>
            <person name="Uhlig S."/>
            <person name="Proctor R.H."/>
        </authorList>
    </citation>
    <scope>NUCLEOTIDE SEQUENCE</scope>
    <source>
        <strain evidence="1">NRRL 53441</strain>
    </source>
</reference>
<keyword evidence="2" id="KW-1185">Reference proteome</keyword>
<sequence>MPPPFPSNSFLGASPLASRSYLPAVLTLSAKDQGSSIESPGPTTWIEKIENDFSLSTDWGGGFASHFDGQRIMPVEPIREYQLTSLPPNTGSNMYTIQVGCRTRAVKLSNCSDCIKTEVRNHRSIQAGIRIHWYTATQAFRKTKTKIYPGPCDPESGTAKTLCGTKHVSLPTICVPNFEAEILEQGAETVTKGIVTRFIRPLNGAHARALVNTFLDPSIREAALNDPDLNNVRLRVFLGEVAPPDDAKSPRLLSRPVYLDQIIHEAGECIKQWAQQMGAALAVIHWCCHLDAKGIKFYLGTGCRNRPKLWMTNFGGCQPPVSDTSQAAYDLAEIISDNPAFPRCPFPSTTKDTKDQYNHKLKIYHVFVEAYLAASRDILCLSDDQWEESALTMLVNTLDYLSLRWNSKNHTEKCQREKSNSWA</sequence>
<comment type="caution">
    <text evidence="1">The sequence shown here is derived from an EMBL/GenBank/DDBJ whole genome shotgun (WGS) entry which is preliminary data.</text>
</comment>
<evidence type="ECO:0000313" key="2">
    <source>
        <dbReference type="Proteomes" id="UP000605986"/>
    </source>
</evidence>
<gene>
    <name evidence="1" type="ORF">F53441_5547</name>
</gene>
<dbReference type="AlphaFoldDB" id="A0A8H4NXJ6"/>
<name>A0A8H4NXJ6_9HYPO</name>